<sequence>MVASIGKVFPKTRHRLCIWHIGKNSKKYIMGLRSKEDFFKLFNYVLKDIDTISEFDAYLYKYVCLHCLWGSSGVGGSVAGKVSKKDIVGSSVWRRNMLRKFSDLISASEWNINAWEYIEEEFRMMKDKIVTEVGTYFIDNLETKKIIVKIKCNKARGKRKSSLMHASRIKTTVQLSMKNEALGRIVNVPSSECQLNLRISNSRDGEPSNSLQQFINFM</sequence>
<accession>A0ACC0AYE1</accession>
<proteinExistence type="predicted"/>
<gene>
    <name evidence="1" type="ORF">M9H77_23771</name>
</gene>
<reference evidence="2" key="1">
    <citation type="journal article" date="2023" name="Nat. Plants">
        <title>Single-cell RNA sequencing provides a high-resolution roadmap for understanding the multicellular compartmentation of specialized metabolism.</title>
        <authorList>
            <person name="Sun S."/>
            <person name="Shen X."/>
            <person name="Li Y."/>
            <person name="Li Y."/>
            <person name="Wang S."/>
            <person name="Li R."/>
            <person name="Zhang H."/>
            <person name="Shen G."/>
            <person name="Guo B."/>
            <person name="Wei J."/>
            <person name="Xu J."/>
            <person name="St-Pierre B."/>
            <person name="Chen S."/>
            <person name="Sun C."/>
        </authorList>
    </citation>
    <scope>NUCLEOTIDE SEQUENCE [LARGE SCALE GENOMIC DNA]</scope>
</reference>
<dbReference type="EMBL" id="CM044705">
    <property type="protein sequence ID" value="KAI5664448.1"/>
    <property type="molecule type" value="Genomic_DNA"/>
</dbReference>
<organism evidence="1 2">
    <name type="scientific">Catharanthus roseus</name>
    <name type="common">Madagascar periwinkle</name>
    <name type="synonym">Vinca rosea</name>
    <dbReference type="NCBI Taxonomy" id="4058"/>
    <lineage>
        <taxon>Eukaryota</taxon>
        <taxon>Viridiplantae</taxon>
        <taxon>Streptophyta</taxon>
        <taxon>Embryophyta</taxon>
        <taxon>Tracheophyta</taxon>
        <taxon>Spermatophyta</taxon>
        <taxon>Magnoliopsida</taxon>
        <taxon>eudicotyledons</taxon>
        <taxon>Gunneridae</taxon>
        <taxon>Pentapetalae</taxon>
        <taxon>asterids</taxon>
        <taxon>lamiids</taxon>
        <taxon>Gentianales</taxon>
        <taxon>Apocynaceae</taxon>
        <taxon>Rauvolfioideae</taxon>
        <taxon>Vinceae</taxon>
        <taxon>Catharanthinae</taxon>
        <taxon>Catharanthus</taxon>
    </lineage>
</organism>
<evidence type="ECO:0000313" key="1">
    <source>
        <dbReference type="EMBL" id="KAI5664448.1"/>
    </source>
</evidence>
<name>A0ACC0AYE1_CATRO</name>
<comment type="caution">
    <text evidence="1">The sequence shown here is derived from an EMBL/GenBank/DDBJ whole genome shotgun (WGS) entry which is preliminary data.</text>
</comment>
<protein>
    <submittedName>
        <fullName evidence="1">Uncharacterized protein</fullName>
    </submittedName>
</protein>
<keyword evidence="2" id="KW-1185">Reference proteome</keyword>
<evidence type="ECO:0000313" key="2">
    <source>
        <dbReference type="Proteomes" id="UP001060085"/>
    </source>
</evidence>
<dbReference type="Proteomes" id="UP001060085">
    <property type="component" value="Linkage Group LG05"/>
</dbReference>